<dbReference type="GO" id="GO:0005886">
    <property type="term" value="C:plasma membrane"/>
    <property type="evidence" value="ECO:0007669"/>
    <property type="project" value="UniProtKB-SubCell"/>
</dbReference>
<dbReference type="CDD" id="cd13123">
    <property type="entry name" value="MATE_MurJ_like"/>
    <property type="match status" value="1"/>
</dbReference>
<comment type="subcellular location">
    <subcellularLocation>
        <location evidence="1">Cell membrane</location>
        <topology evidence="1">Multi-pass membrane protein</topology>
    </subcellularLocation>
</comment>
<feature type="transmembrane region" description="Helical" evidence="8">
    <location>
        <begin position="376"/>
        <end position="396"/>
    </location>
</feature>
<dbReference type="HAMAP" id="MF_02078">
    <property type="entry name" value="MurJ_MviN"/>
    <property type="match status" value="1"/>
</dbReference>
<feature type="transmembrane region" description="Helical" evidence="8">
    <location>
        <begin position="236"/>
        <end position="255"/>
    </location>
</feature>
<dbReference type="GO" id="GO:0009252">
    <property type="term" value="P:peptidoglycan biosynthetic process"/>
    <property type="evidence" value="ECO:0007669"/>
    <property type="project" value="UniProtKB-KW"/>
</dbReference>
<feature type="transmembrane region" description="Helical" evidence="8">
    <location>
        <begin position="353"/>
        <end position="370"/>
    </location>
</feature>
<dbReference type="AlphaFoldDB" id="A0A382LGD1"/>
<dbReference type="GO" id="GO:0008360">
    <property type="term" value="P:regulation of cell shape"/>
    <property type="evidence" value="ECO:0007669"/>
    <property type="project" value="UniProtKB-KW"/>
</dbReference>
<dbReference type="NCBIfam" id="TIGR01695">
    <property type="entry name" value="murJ_mviN"/>
    <property type="match status" value="1"/>
</dbReference>
<evidence type="ECO:0000256" key="3">
    <source>
        <dbReference type="ARBA" id="ARBA00022692"/>
    </source>
</evidence>
<dbReference type="GO" id="GO:0015648">
    <property type="term" value="F:lipid-linked peptidoglycan transporter activity"/>
    <property type="evidence" value="ECO:0007669"/>
    <property type="project" value="TreeGrafter"/>
</dbReference>
<evidence type="ECO:0000256" key="1">
    <source>
        <dbReference type="ARBA" id="ARBA00004651"/>
    </source>
</evidence>
<feature type="transmembrane region" description="Helical" evidence="8">
    <location>
        <begin position="101"/>
        <end position="121"/>
    </location>
</feature>
<feature type="transmembrane region" description="Helical" evidence="8">
    <location>
        <begin position="196"/>
        <end position="216"/>
    </location>
</feature>
<evidence type="ECO:0000256" key="4">
    <source>
        <dbReference type="ARBA" id="ARBA00022960"/>
    </source>
</evidence>
<keyword evidence="5" id="KW-0573">Peptidoglycan synthesis</keyword>
<dbReference type="PANTHER" id="PTHR47019:SF1">
    <property type="entry name" value="LIPID II FLIPPASE MURJ"/>
    <property type="match status" value="1"/>
</dbReference>
<accession>A0A382LGD1</accession>
<dbReference type="GO" id="GO:0034204">
    <property type="term" value="P:lipid translocation"/>
    <property type="evidence" value="ECO:0007669"/>
    <property type="project" value="TreeGrafter"/>
</dbReference>
<feature type="transmembrane region" description="Helical" evidence="8">
    <location>
        <begin position="153"/>
        <end position="175"/>
    </location>
</feature>
<dbReference type="InterPro" id="IPR051050">
    <property type="entry name" value="Lipid_II_flippase_MurJ/MviN"/>
</dbReference>
<dbReference type="Pfam" id="PF03023">
    <property type="entry name" value="MurJ"/>
    <property type="match status" value="1"/>
</dbReference>
<keyword evidence="4" id="KW-0133">Cell shape</keyword>
<gene>
    <name evidence="9" type="ORF">METZ01_LOCUS288692</name>
</gene>
<feature type="non-terminal residue" evidence="9">
    <location>
        <position position="401"/>
    </location>
</feature>
<proteinExistence type="inferred from homology"/>
<feature type="transmembrane region" description="Helical" evidence="8">
    <location>
        <begin position="276"/>
        <end position="295"/>
    </location>
</feature>
<evidence type="ECO:0000256" key="7">
    <source>
        <dbReference type="ARBA" id="ARBA00023136"/>
    </source>
</evidence>
<dbReference type="PRINTS" id="PR01806">
    <property type="entry name" value="VIRFACTRMVIN"/>
</dbReference>
<organism evidence="9">
    <name type="scientific">marine metagenome</name>
    <dbReference type="NCBI Taxonomy" id="408172"/>
    <lineage>
        <taxon>unclassified sequences</taxon>
        <taxon>metagenomes</taxon>
        <taxon>ecological metagenomes</taxon>
    </lineage>
</organism>
<name>A0A382LGD1_9ZZZZ</name>
<evidence type="ECO:0008006" key="10">
    <source>
        <dbReference type="Google" id="ProtNLM"/>
    </source>
</evidence>
<feature type="transmembrane region" description="Helical" evidence="8">
    <location>
        <begin position="54"/>
        <end position="81"/>
    </location>
</feature>
<evidence type="ECO:0000256" key="6">
    <source>
        <dbReference type="ARBA" id="ARBA00022989"/>
    </source>
</evidence>
<evidence type="ECO:0000313" key="9">
    <source>
        <dbReference type="EMBL" id="SVC35838.1"/>
    </source>
</evidence>
<feature type="transmembrane region" description="Helical" evidence="8">
    <location>
        <begin position="321"/>
        <end position="341"/>
    </location>
</feature>
<sequence length="401" mass="43572">SSTAADAFFVAFRIPNMQRRVLGDGAVSSAFIPVFAEVLAQNGKQAAQELTANILNILMILLAIASLALFIFSPAVITVFAPGFLDNPEKFKLTVDLTRWMAPYLFFIGLTAFSMGILNSLKVFALPAATPILQNILMIASMIILVPQMEEPIFGLAIGVVIGGALQVLIQLPLIRKKGYGFKKYLRFKQPEVIKIAKLMGPAIFGLAVYEVNLLVDTLLASTLAEGSISYLYYGNRLVQLPLGVFATALAIVLLPTLSRHAAQGELKNLVKTLSFSIRFILFITIPATIGLIILREPIVNTLWERGAFLHTTTQNTAVALLYYSIGLCAFSGIKIIAPAFYSLQDTKTPAKIGIYSMGLNIVLNLILMGPLKHGGLALATSLSALFNVIVLMHYLRKRLG</sequence>
<evidence type="ECO:0000256" key="8">
    <source>
        <dbReference type="SAM" id="Phobius"/>
    </source>
</evidence>
<reference evidence="9" key="1">
    <citation type="submission" date="2018-05" db="EMBL/GenBank/DDBJ databases">
        <authorList>
            <person name="Lanie J.A."/>
            <person name="Ng W.-L."/>
            <person name="Kazmierczak K.M."/>
            <person name="Andrzejewski T.M."/>
            <person name="Davidsen T.M."/>
            <person name="Wayne K.J."/>
            <person name="Tettelin H."/>
            <person name="Glass J.I."/>
            <person name="Rusch D."/>
            <person name="Podicherti R."/>
            <person name="Tsui H.-C.T."/>
            <person name="Winkler M.E."/>
        </authorList>
    </citation>
    <scope>NUCLEOTIDE SEQUENCE</scope>
</reference>
<keyword evidence="7 8" id="KW-0472">Membrane</keyword>
<keyword evidence="2" id="KW-1003">Cell membrane</keyword>
<dbReference type="InterPro" id="IPR004268">
    <property type="entry name" value="MurJ"/>
</dbReference>
<dbReference type="EMBL" id="UINC01086933">
    <property type="protein sequence ID" value="SVC35838.1"/>
    <property type="molecule type" value="Genomic_DNA"/>
</dbReference>
<evidence type="ECO:0000256" key="2">
    <source>
        <dbReference type="ARBA" id="ARBA00022475"/>
    </source>
</evidence>
<protein>
    <recommendedName>
        <fullName evidence="10">Murein biosynthesis integral membrane protein MurJ</fullName>
    </recommendedName>
</protein>
<dbReference type="PANTHER" id="PTHR47019">
    <property type="entry name" value="LIPID II FLIPPASE MURJ"/>
    <property type="match status" value="1"/>
</dbReference>
<feature type="transmembrane region" description="Helical" evidence="8">
    <location>
        <begin position="128"/>
        <end position="147"/>
    </location>
</feature>
<feature type="non-terminal residue" evidence="9">
    <location>
        <position position="1"/>
    </location>
</feature>
<keyword evidence="3 8" id="KW-0812">Transmembrane</keyword>
<evidence type="ECO:0000256" key="5">
    <source>
        <dbReference type="ARBA" id="ARBA00022984"/>
    </source>
</evidence>
<keyword evidence="6 8" id="KW-1133">Transmembrane helix</keyword>